<sequence>MTKFITVISLFVALCCTKKASGGDFTSYSVAEFDALLKGNKSIQLVDVRRPDEFKAGHIEGAILIDVTEKDFLAKADSLLDKSRPVAVYCRSGRRSRRAAEMLVEKGYTVHNLNEGYHEWRLYQEGKKP</sequence>
<protein>
    <submittedName>
        <fullName evidence="2">Thiosulfate sulfurtransferase PspE</fullName>
        <ecNumber evidence="2">2.8.1.1</ecNumber>
    </submittedName>
</protein>
<feature type="domain" description="Rhodanese" evidence="1">
    <location>
        <begin position="39"/>
        <end position="129"/>
    </location>
</feature>
<dbReference type="PANTHER" id="PTHR43031:SF1">
    <property type="entry name" value="PYRIDINE NUCLEOTIDE-DISULPHIDE OXIDOREDUCTASE"/>
    <property type="match status" value="1"/>
</dbReference>
<gene>
    <name evidence="2" type="primary">pspE_2</name>
    <name evidence="2" type="ORF">TFUB20_01078</name>
</gene>
<dbReference type="AlphaFoldDB" id="A0A1D3UK94"/>
<evidence type="ECO:0000313" key="2">
    <source>
        <dbReference type="EMBL" id="SCQ20554.1"/>
    </source>
</evidence>
<proteinExistence type="predicted"/>
<dbReference type="InterPro" id="IPR050229">
    <property type="entry name" value="GlpE_sulfurtransferase"/>
</dbReference>
<dbReference type="GeneID" id="34758391"/>
<dbReference type="RefSeq" id="WP_041590692.1">
    <property type="nucleotide sequence ID" value="NZ_CALHNL010000055.1"/>
</dbReference>
<dbReference type="InterPro" id="IPR036873">
    <property type="entry name" value="Rhodanese-like_dom_sf"/>
</dbReference>
<dbReference type="OrthoDB" id="1450994at2"/>
<dbReference type="Gene3D" id="3.40.250.10">
    <property type="entry name" value="Rhodanese-like domain"/>
    <property type="match status" value="1"/>
</dbReference>
<dbReference type="GO" id="GO:0004792">
    <property type="term" value="F:thiosulfate-cyanide sulfurtransferase activity"/>
    <property type="evidence" value="ECO:0007669"/>
    <property type="project" value="UniProtKB-EC"/>
</dbReference>
<dbReference type="PANTHER" id="PTHR43031">
    <property type="entry name" value="FAD-DEPENDENT OXIDOREDUCTASE"/>
    <property type="match status" value="1"/>
</dbReference>
<keyword evidence="2" id="KW-0808">Transferase</keyword>
<dbReference type="SMART" id="SM00450">
    <property type="entry name" value="RHOD"/>
    <property type="match status" value="1"/>
</dbReference>
<name>A0A1D3UK94_TANFO</name>
<dbReference type="SUPFAM" id="SSF52821">
    <property type="entry name" value="Rhodanese/Cell cycle control phosphatase"/>
    <property type="match status" value="1"/>
</dbReference>
<dbReference type="InterPro" id="IPR001763">
    <property type="entry name" value="Rhodanese-like_dom"/>
</dbReference>
<organism evidence="2 3">
    <name type="scientific">Tannerella forsythia</name>
    <name type="common">Bacteroides forsythus</name>
    <dbReference type="NCBI Taxonomy" id="28112"/>
    <lineage>
        <taxon>Bacteria</taxon>
        <taxon>Pseudomonadati</taxon>
        <taxon>Bacteroidota</taxon>
        <taxon>Bacteroidia</taxon>
        <taxon>Bacteroidales</taxon>
        <taxon>Tannerellaceae</taxon>
        <taxon>Tannerella</taxon>
    </lineage>
</organism>
<dbReference type="Proteomes" id="UP000182057">
    <property type="component" value="Unassembled WGS sequence"/>
</dbReference>
<dbReference type="PROSITE" id="PS50206">
    <property type="entry name" value="RHODANESE_3"/>
    <property type="match status" value="1"/>
</dbReference>
<accession>A0A1D3UK94</accession>
<reference evidence="2 3" key="1">
    <citation type="submission" date="2016-09" db="EMBL/GenBank/DDBJ databases">
        <authorList>
            <person name="Capua I."/>
            <person name="De Benedictis P."/>
            <person name="Joannis T."/>
            <person name="Lombin L.H."/>
            <person name="Cattoli G."/>
        </authorList>
    </citation>
    <scope>NUCLEOTIDE SEQUENCE [LARGE SCALE GENOMIC DNA]</scope>
    <source>
        <strain evidence="2 3">UB20</strain>
    </source>
</reference>
<dbReference type="Pfam" id="PF00581">
    <property type="entry name" value="Rhodanese"/>
    <property type="match status" value="1"/>
</dbReference>
<dbReference type="CDD" id="cd00158">
    <property type="entry name" value="RHOD"/>
    <property type="match status" value="1"/>
</dbReference>
<evidence type="ECO:0000259" key="1">
    <source>
        <dbReference type="PROSITE" id="PS50206"/>
    </source>
</evidence>
<dbReference type="EC" id="2.8.1.1" evidence="2"/>
<dbReference type="EMBL" id="FMMM01000037">
    <property type="protein sequence ID" value="SCQ20554.1"/>
    <property type="molecule type" value="Genomic_DNA"/>
</dbReference>
<evidence type="ECO:0000313" key="3">
    <source>
        <dbReference type="Proteomes" id="UP000182057"/>
    </source>
</evidence>